<dbReference type="Pfam" id="PF13780">
    <property type="entry name" value="DUF4176"/>
    <property type="match status" value="1"/>
</dbReference>
<evidence type="ECO:0000313" key="2">
    <source>
        <dbReference type="EMBL" id="BDR52712.1"/>
    </source>
</evidence>
<evidence type="ECO:0000256" key="1">
    <source>
        <dbReference type="SAM" id="MobiDB-lite"/>
    </source>
</evidence>
<sequence length="122" mass="13517">MEHTEFVPLGSICQVKEFDFKVMIIARAVALQFESGPRYFDYGGCLYPQGLIGDKVVYFNADSITALFHRGFTDQADSDYVQAMSAELEGVHMPKGVPTETEGHMSQGAGEQEDKEESDGRN</sequence>
<accession>A0ABM8B7D3</accession>
<name>A0ABM8B7D3_9BIFI</name>
<proteinExistence type="predicted"/>
<evidence type="ECO:0000313" key="3">
    <source>
        <dbReference type="Proteomes" id="UP001321766"/>
    </source>
</evidence>
<feature type="region of interest" description="Disordered" evidence="1">
    <location>
        <begin position="91"/>
        <end position="122"/>
    </location>
</feature>
<organism evidence="2 3">
    <name type="scientific">Bombiscardovia nodaiensis</name>
    <dbReference type="NCBI Taxonomy" id="2932181"/>
    <lineage>
        <taxon>Bacteria</taxon>
        <taxon>Bacillati</taxon>
        <taxon>Actinomycetota</taxon>
        <taxon>Actinomycetes</taxon>
        <taxon>Bifidobacteriales</taxon>
        <taxon>Bifidobacteriaceae</taxon>
        <taxon>Bombiscardovia</taxon>
    </lineage>
</organism>
<dbReference type="InterPro" id="IPR025233">
    <property type="entry name" value="DUF4176"/>
</dbReference>
<keyword evidence="3" id="KW-1185">Reference proteome</keyword>
<evidence type="ECO:0008006" key="4">
    <source>
        <dbReference type="Google" id="ProtNLM"/>
    </source>
</evidence>
<dbReference type="EMBL" id="AP026798">
    <property type="protein sequence ID" value="BDR52712.1"/>
    <property type="molecule type" value="Genomic_DNA"/>
</dbReference>
<reference evidence="2 3" key="1">
    <citation type="journal article" date="2023" name="Microbiol. Spectr.">
        <title>Symbiosis of Carpenter Bees with Uncharacterized Lactic Acid Bacteria Showing NAD Auxotrophy.</title>
        <authorList>
            <person name="Kawasaki S."/>
            <person name="Ozawa K."/>
            <person name="Mori T."/>
            <person name="Yamamoto A."/>
            <person name="Ito M."/>
            <person name="Ohkuma M."/>
            <person name="Sakamoto M."/>
            <person name="Matsutani M."/>
        </authorList>
    </citation>
    <scope>NUCLEOTIDE SEQUENCE [LARGE SCALE GENOMIC DNA]</scope>
    <source>
        <strain evidence="2 3">Kim37-2</strain>
    </source>
</reference>
<protein>
    <recommendedName>
        <fullName evidence="4">DUF4176 domain-containing protein</fullName>
    </recommendedName>
</protein>
<gene>
    <name evidence="2" type="ORF">KIM372_06190</name>
</gene>
<dbReference type="Proteomes" id="UP001321766">
    <property type="component" value="Chromosome"/>
</dbReference>
<feature type="compositionally biased region" description="Acidic residues" evidence="1">
    <location>
        <begin position="111"/>
        <end position="122"/>
    </location>
</feature>